<evidence type="ECO:0000256" key="1">
    <source>
        <dbReference type="ARBA" id="ARBA00022536"/>
    </source>
</evidence>
<proteinExistence type="predicted"/>
<keyword evidence="4" id="KW-1185">Reference proteome</keyword>
<keyword evidence="2" id="KW-1015">Disulfide bond</keyword>
<dbReference type="WBParaSite" id="nRc.2.0.1.t36902-RA">
    <property type="protein sequence ID" value="nRc.2.0.1.t36902-RA"/>
    <property type="gene ID" value="nRc.2.0.1.g36902"/>
</dbReference>
<name>A0A915KDW7_ROMCU</name>
<evidence type="ECO:0000256" key="2">
    <source>
        <dbReference type="ARBA" id="ARBA00023157"/>
    </source>
</evidence>
<evidence type="ECO:0000313" key="5">
    <source>
        <dbReference type="WBParaSite" id="nRc.2.0.1.t36902-RA"/>
    </source>
</evidence>
<dbReference type="GO" id="GO:0005509">
    <property type="term" value="F:calcium ion binding"/>
    <property type="evidence" value="ECO:0007669"/>
    <property type="project" value="InterPro"/>
</dbReference>
<dbReference type="Gene3D" id="2.10.25.10">
    <property type="entry name" value="Laminin"/>
    <property type="match status" value="1"/>
</dbReference>
<dbReference type="InterPro" id="IPR049883">
    <property type="entry name" value="NOTCH1_EGF-like"/>
</dbReference>
<dbReference type="Pfam" id="PF07645">
    <property type="entry name" value="EGF_CA"/>
    <property type="match status" value="1"/>
</dbReference>
<reference evidence="5" key="1">
    <citation type="submission" date="2022-11" db="UniProtKB">
        <authorList>
            <consortium name="WormBaseParasite"/>
        </authorList>
    </citation>
    <scope>IDENTIFICATION</scope>
</reference>
<evidence type="ECO:0000313" key="4">
    <source>
        <dbReference type="Proteomes" id="UP000887565"/>
    </source>
</evidence>
<keyword evidence="1" id="KW-0245">EGF-like domain</keyword>
<evidence type="ECO:0000259" key="3">
    <source>
        <dbReference type="SMART" id="SM00179"/>
    </source>
</evidence>
<dbReference type="InterPro" id="IPR001881">
    <property type="entry name" value="EGF-like_Ca-bd_dom"/>
</dbReference>
<dbReference type="CDD" id="cd00054">
    <property type="entry name" value="EGF_CA"/>
    <property type="match status" value="1"/>
</dbReference>
<organism evidence="4 5">
    <name type="scientific">Romanomermis culicivorax</name>
    <name type="common">Nematode worm</name>
    <dbReference type="NCBI Taxonomy" id="13658"/>
    <lineage>
        <taxon>Eukaryota</taxon>
        <taxon>Metazoa</taxon>
        <taxon>Ecdysozoa</taxon>
        <taxon>Nematoda</taxon>
        <taxon>Enoplea</taxon>
        <taxon>Dorylaimia</taxon>
        <taxon>Mermithida</taxon>
        <taxon>Mermithoidea</taxon>
        <taxon>Mermithidae</taxon>
        <taxon>Romanomermis</taxon>
    </lineage>
</organism>
<accession>A0A915KDW7</accession>
<dbReference type="SMART" id="SM00179">
    <property type="entry name" value="EGF_CA"/>
    <property type="match status" value="1"/>
</dbReference>
<sequence>MAINGPRCSLHLPPAGVIHINECDPMRFIANCTGVREQCEDTIGSYKCSCKQGFERRNGFCE</sequence>
<feature type="domain" description="EGF-like calcium-binding" evidence="3">
    <location>
        <begin position="19"/>
        <end position="62"/>
    </location>
</feature>
<dbReference type="Proteomes" id="UP000887565">
    <property type="component" value="Unplaced"/>
</dbReference>
<dbReference type="SUPFAM" id="SSF57196">
    <property type="entry name" value="EGF/Laminin"/>
    <property type="match status" value="1"/>
</dbReference>
<protein>
    <submittedName>
        <fullName evidence="5">EGF-like calcium-binding domain-containing protein</fullName>
    </submittedName>
</protein>
<dbReference type="AlphaFoldDB" id="A0A915KDW7"/>